<dbReference type="Pfam" id="PF21728">
    <property type="entry name" value="PADR1_N"/>
    <property type="match status" value="1"/>
</dbReference>
<name>S8D8Z0_9LAMI</name>
<dbReference type="PROSITE" id="PS51059">
    <property type="entry name" value="PARP_CATALYTIC"/>
    <property type="match status" value="1"/>
</dbReference>
<dbReference type="Pfam" id="PF02877">
    <property type="entry name" value="PARP_reg"/>
    <property type="match status" value="1"/>
</dbReference>
<feature type="domain" description="PARP alpha-helical" evidence="20">
    <location>
        <begin position="456"/>
        <end position="575"/>
    </location>
</feature>
<evidence type="ECO:0000259" key="18">
    <source>
        <dbReference type="PROSITE" id="PS50172"/>
    </source>
</evidence>
<dbReference type="EC" id="2.4.2.-" evidence="16"/>
<dbReference type="SUPFAM" id="SSF52113">
    <property type="entry name" value="BRCT domain"/>
    <property type="match status" value="1"/>
</dbReference>
<evidence type="ECO:0000256" key="5">
    <source>
        <dbReference type="ARBA" id="ARBA00022679"/>
    </source>
</evidence>
<dbReference type="Pfam" id="PF08063">
    <property type="entry name" value="Zn_ribbon_PADR1"/>
    <property type="match status" value="1"/>
</dbReference>
<dbReference type="GO" id="GO:0003950">
    <property type="term" value="F:NAD+ poly-ADP-ribosyltransferase activity"/>
    <property type="evidence" value="ECO:0007669"/>
    <property type="project" value="UniProtKB-UniRule"/>
</dbReference>
<dbReference type="SMART" id="SM01335">
    <property type="entry name" value="PADR1"/>
    <property type="match status" value="1"/>
</dbReference>
<evidence type="ECO:0000256" key="2">
    <source>
        <dbReference type="ARBA" id="ARBA00000459"/>
    </source>
</evidence>
<evidence type="ECO:0000256" key="15">
    <source>
        <dbReference type="ARBA" id="ARBA00024945"/>
    </source>
</evidence>
<feature type="non-terminal residue" evidence="22">
    <location>
        <position position="1"/>
    </location>
</feature>
<dbReference type="InterPro" id="IPR036616">
    <property type="entry name" value="Poly(ADP-ribose)pol_reg_dom_sf"/>
</dbReference>
<dbReference type="GO" id="GO:0005730">
    <property type="term" value="C:nucleolus"/>
    <property type="evidence" value="ECO:0007669"/>
    <property type="project" value="TreeGrafter"/>
</dbReference>
<feature type="domain" description="PARP catalytic" evidence="19">
    <location>
        <begin position="584"/>
        <end position="815"/>
    </location>
</feature>
<dbReference type="SUPFAM" id="SSF47587">
    <property type="entry name" value="Domain of poly(ADP-ribose) polymerase"/>
    <property type="match status" value="1"/>
</dbReference>
<dbReference type="OrthoDB" id="429950at2759"/>
<dbReference type="GO" id="GO:0140807">
    <property type="term" value="F:NAD+-protein-glutamate ADP-ribosyltransferase activity"/>
    <property type="evidence" value="ECO:0007669"/>
    <property type="project" value="RHEA"/>
</dbReference>
<keyword evidence="12" id="KW-0238">DNA-binding</keyword>
<dbReference type="GO" id="GO:0070212">
    <property type="term" value="P:protein poly-ADP-ribosylation"/>
    <property type="evidence" value="ECO:0007669"/>
    <property type="project" value="TreeGrafter"/>
</dbReference>
<dbReference type="GO" id="GO:0006302">
    <property type="term" value="P:double-strand break repair"/>
    <property type="evidence" value="ECO:0007669"/>
    <property type="project" value="TreeGrafter"/>
</dbReference>
<dbReference type="Gene3D" id="1.20.142.10">
    <property type="entry name" value="Poly(ADP-ribose) polymerase, regulatory domain"/>
    <property type="match status" value="1"/>
</dbReference>
<comment type="subcellular location">
    <subcellularLocation>
        <location evidence="3">Nucleus</location>
    </subcellularLocation>
</comment>
<dbReference type="EMBL" id="AUSU01000273">
    <property type="protein sequence ID" value="EPS73841.1"/>
    <property type="molecule type" value="Genomic_DNA"/>
</dbReference>
<evidence type="ECO:0000313" key="22">
    <source>
        <dbReference type="EMBL" id="EPS73841.1"/>
    </source>
</evidence>
<comment type="caution">
    <text evidence="22">The sequence shown here is derived from an EMBL/GenBank/DDBJ whole genome shotgun (WGS) entry which is preliminary data.</text>
</comment>
<evidence type="ECO:0000313" key="23">
    <source>
        <dbReference type="Proteomes" id="UP000015453"/>
    </source>
</evidence>
<dbReference type="SMART" id="SM00292">
    <property type="entry name" value="BRCT"/>
    <property type="match status" value="1"/>
</dbReference>
<keyword evidence="6" id="KW-0548">Nucleotidyltransferase</keyword>
<evidence type="ECO:0000256" key="12">
    <source>
        <dbReference type="ARBA" id="ARBA00023125"/>
    </source>
</evidence>
<dbReference type="Gene3D" id="2.20.25.630">
    <property type="match status" value="1"/>
</dbReference>
<dbReference type="SUPFAM" id="SSF56399">
    <property type="entry name" value="ADP-ribosylation"/>
    <property type="match status" value="1"/>
</dbReference>
<evidence type="ECO:0000256" key="14">
    <source>
        <dbReference type="ARBA" id="ARBA00024347"/>
    </source>
</evidence>
<dbReference type="PROSITE" id="PS51977">
    <property type="entry name" value="WGR"/>
    <property type="match status" value="1"/>
</dbReference>
<sequence>FKVHDRSTPHAHSGGNEERMVTRKQKAEGKSIESEREQSPKKSKVEDDENGKELEKSTEAVKADFENFCKATKERLSIKQMREILEANGQDSSGSDDAVVLRCQDVLFYGPLDRCPICGGMLELGSSTYSCKGVYSEWSSCTYTSRDPPRRNEPIKLPDSFETSGLEDLLKNRQHARPRHHNVELRSPEKPFKGMVISLAGRLSRTHQYWKTKIEKHGGKVANHVIGGVNCLVVSPAERERGGSSKLVEAMERSIPVVREAWLTDSIEKKEPQLLDSYDIVSDISVGGRGIPLFHQDSSEEALETIAAELKIYGKRAVHLDTKLRDVNGQILEKDGILYNCAFACSDRARGINDFCVIQLIKVPPDGLYFYHKKGKIGGDITKYYERLEERENVDDTIKEFAKTFEESTGNEFEPWEREKKIQKKLQKFYPIDLDDGFEVRYGALGLRKLGSAAAHCKLDPKVANLMKILCSQEIYRYAMMEMGLDFPELPLGIVTDIHLKRCEEILLESVEKLLLNNETGMKGEAMWSDFSQRIFTLLPSTRPYVLRDFNDVAEHGASAFETIRDINVASRLIGDMSGSTLDDPLFECYKKLCCSLSPVEKESSDYGMIAKYLEKTYEPVKVGEISYRVAIDNVFAVESSACPSHDEIKKLPNKVLLWCGTRSSNLLRHLQKGFLPAVCFLPVPGYMFGKAIVCSDAAAEAARYGFTAVDRPEGFLVLAVASLGESVIELSHPPEDPKQLEEKKQAVIGRGKKKTDESEHFTWTDDIKVPCGKIIPSNYKDSSLEYNEYAVYNPQQVCIKFLVAVKLEEMGVEHDAGE</sequence>
<dbReference type="PANTHER" id="PTHR10459:SF106">
    <property type="entry name" value="PROTEIN ADP-RIBOSYLTRANSFERASE PARP3"/>
    <property type="match status" value="1"/>
</dbReference>
<dbReference type="Proteomes" id="UP000015453">
    <property type="component" value="Unassembled WGS sequence"/>
</dbReference>
<dbReference type="Pfam" id="PF00533">
    <property type="entry name" value="BRCT"/>
    <property type="match status" value="1"/>
</dbReference>
<dbReference type="InterPro" id="IPR004102">
    <property type="entry name" value="Poly(ADP-ribose)pol_reg_dom"/>
</dbReference>
<dbReference type="PROSITE" id="PS51060">
    <property type="entry name" value="PARP_ALPHA_HD"/>
    <property type="match status" value="1"/>
</dbReference>
<dbReference type="FunFam" id="3.90.228.10:FF:000010">
    <property type="entry name" value="Poly [ADP-ribose] polymerase"/>
    <property type="match status" value="1"/>
</dbReference>
<organism evidence="22 23">
    <name type="scientific">Genlisea aurea</name>
    <dbReference type="NCBI Taxonomy" id="192259"/>
    <lineage>
        <taxon>Eukaryota</taxon>
        <taxon>Viridiplantae</taxon>
        <taxon>Streptophyta</taxon>
        <taxon>Embryophyta</taxon>
        <taxon>Tracheophyta</taxon>
        <taxon>Spermatophyta</taxon>
        <taxon>Magnoliopsida</taxon>
        <taxon>eudicotyledons</taxon>
        <taxon>Gunneridae</taxon>
        <taxon>Pentapetalae</taxon>
        <taxon>asterids</taxon>
        <taxon>lamiids</taxon>
        <taxon>Lamiales</taxon>
        <taxon>Lentibulariaceae</taxon>
        <taxon>Genlisea</taxon>
    </lineage>
</organism>
<evidence type="ECO:0000256" key="6">
    <source>
        <dbReference type="ARBA" id="ARBA00022695"/>
    </source>
</evidence>
<feature type="region of interest" description="Disordered" evidence="17">
    <location>
        <begin position="1"/>
        <end position="57"/>
    </location>
</feature>
<dbReference type="InterPro" id="IPR049296">
    <property type="entry name" value="PARP1-like_PADR1_N"/>
</dbReference>
<reference evidence="22 23" key="1">
    <citation type="journal article" date="2013" name="BMC Genomics">
        <title>The miniature genome of a carnivorous plant Genlisea aurea contains a low number of genes and short non-coding sequences.</title>
        <authorList>
            <person name="Leushkin E.V."/>
            <person name="Sutormin R.A."/>
            <person name="Nabieva E.R."/>
            <person name="Penin A.A."/>
            <person name="Kondrashov A.S."/>
            <person name="Logacheva M.D."/>
        </authorList>
    </citation>
    <scope>NUCLEOTIDE SEQUENCE [LARGE SCALE GENOMIC DNA]</scope>
</reference>
<dbReference type="GO" id="GO:0008270">
    <property type="term" value="F:zinc ion binding"/>
    <property type="evidence" value="ECO:0007669"/>
    <property type="project" value="UniProtKB-KW"/>
</dbReference>
<keyword evidence="7" id="KW-0479">Metal-binding</keyword>
<keyword evidence="11 16" id="KW-0520">NAD</keyword>
<evidence type="ECO:0000256" key="11">
    <source>
        <dbReference type="ARBA" id="ARBA00023027"/>
    </source>
</evidence>
<keyword evidence="23" id="KW-1185">Reference proteome</keyword>
<keyword evidence="13" id="KW-0539">Nucleus</keyword>
<keyword evidence="5 16" id="KW-0808">Transferase</keyword>
<evidence type="ECO:0000256" key="10">
    <source>
        <dbReference type="ARBA" id="ARBA00022833"/>
    </source>
</evidence>
<dbReference type="PROSITE" id="PS52007">
    <property type="entry name" value="PADR1"/>
    <property type="match status" value="1"/>
</dbReference>
<dbReference type="Gene3D" id="1.10.20.130">
    <property type="match status" value="1"/>
</dbReference>
<keyword evidence="10" id="KW-0862">Zinc</keyword>
<dbReference type="Pfam" id="PF00644">
    <property type="entry name" value="PARP"/>
    <property type="match status" value="1"/>
</dbReference>
<dbReference type="Pfam" id="PF05406">
    <property type="entry name" value="WGR"/>
    <property type="match status" value="1"/>
</dbReference>
<dbReference type="SUPFAM" id="SSF142921">
    <property type="entry name" value="WGR domain-like"/>
    <property type="match status" value="1"/>
</dbReference>
<evidence type="ECO:0000256" key="7">
    <source>
        <dbReference type="ARBA" id="ARBA00022723"/>
    </source>
</evidence>
<keyword evidence="4 16" id="KW-0328">Glycosyltransferase</keyword>
<evidence type="ECO:0000256" key="16">
    <source>
        <dbReference type="RuleBase" id="RU362114"/>
    </source>
</evidence>
<evidence type="ECO:0000256" key="3">
    <source>
        <dbReference type="ARBA" id="ARBA00004123"/>
    </source>
</evidence>
<comment type="similarity">
    <text evidence="14">Belongs to the ARTD/PARP family.</text>
</comment>
<protein>
    <recommendedName>
        <fullName evidence="16">Poly [ADP-ribose] polymerase</fullName>
        <shortName evidence="16">PARP</shortName>
        <ecNumber evidence="16">2.4.2.-</ecNumber>
    </recommendedName>
</protein>
<dbReference type="AlphaFoldDB" id="S8D8Z0"/>
<feature type="compositionally biased region" description="Basic and acidic residues" evidence="17">
    <location>
        <begin position="15"/>
        <end position="57"/>
    </location>
</feature>
<keyword evidence="9" id="KW-0863">Zinc-finger</keyword>
<dbReference type="CDD" id="cd01437">
    <property type="entry name" value="parp_like"/>
    <property type="match status" value="1"/>
</dbReference>
<dbReference type="InterPro" id="IPR036420">
    <property type="entry name" value="BRCT_dom_sf"/>
</dbReference>
<dbReference type="Gene3D" id="3.90.228.10">
    <property type="match status" value="1"/>
</dbReference>
<evidence type="ECO:0000259" key="19">
    <source>
        <dbReference type="PROSITE" id="PS51059"/>
    </source>
</evidence>
<dbReference type="GO" id="GO:0140806">
    <property type="term" value="F:NAD+-protein-aspartate ADP-ribosyltransferase activity"/>
    <property type="evidence" value="ECO:0007669"/>
    <property type="project" value="RHEA"/>
</dbReference>
<dbReference type="InterPro" id="IPR008893">
    <property type="entry name" value="WGR_domain"/>
</dbReference>
<accession>S8D8Z0</accession>
<evidence type="ECO:0000259" key="20">
    <source>
        <dbReference type="PROSITE" id="PS51060"/>
    </source>
</evidence>
<dbReference type="GO" id="GO:0016779">
    <property type="term" value="F:nucleotidyltransferase activity"/>
    <property type="evidence" value="ECO:0007669"/>
    <property type="project" value="UniProtKB-KW"/>
</dbReference>
<dbReference type="Gene3D" id="3.40.50.10190">
    <property type="entry name" value="BRCT domain"/>
    <property type="match status" value="1"/>
</dbReference>
<dbReference type="InterPro" id="IPR050800">
    <property type="entry name" value="ARTD/PARP"/>
</dbReference>
<dbReference type="InterPro" id="IPR038650">
    <property type="entry name" value="PADR1_C_dom_sf"/>
</dbReference>
<feature type="domain" description="BRCT" evidence="18">
    <location>
        <begin position="187"/>
        <end position="280"/>
    </location>
</feature>
<comment type="catalytic activity">
    <reaction evidence="2">
        <text>L-glutamyl-[protein] + NAD(+) = 5-O-(ADP-D-ribosyl)-L-glutamyl-[protein] + nicotinamide</text>
        <dbReference type="Rhea" id="RHEA:58224"/>
        <dbReference type="Rhea" id="RHEA-COMP:10208"/>
        <dbReference type="Rhea" id="RHEA-COMP:15089"/>
        <dbReference type="ChEBI" id="CHEBI:17154"/>
        <dbReference type="ChEBI" id="CHEBI:29973"/>
        <dbReference type="ChEBI" id="CHEBI:57540"/>
        <dbReference type="ChEBI" id="CHEBI:142540"/>
    </reaction>
</comment>
<evidence type="ECO:0000256" key="17">
    <source>
        <dbReference type="SAM" id="MobiDB-lite"/>
    </source>
</evidence>
<dbReference type="GO" id="GO:0003677">
    <property type="term" value="F:DNA binding"/>
    <property type="evidence" value="ECO:0007669"/>
    <property type="project" value="UniProtKB-KW"/>
</dbReference>
<gene>
    <name evidence="22" type="ORF">M569_00904</name>
</gene>
<dbReference type="InterPro" id="IPR012982">
    <property type="entry name" value="PARP1-like_PADR1_Zn_ribbon"/>
</dbReference>
<dbReference type="PROSITE" id="PS50172">
    <property type="entry name" value="BRCT"/>
    <property type="match status" value="1"/>
</dbReference>
<proteinExistence type="inferred from homology"/>
<dbReference type="SMART" id="SM00773">
    <property type="entry name" value="WGR"/>
    <property type="match status" value="1"/>
</dbReference>
<dbReference type="InterPro" id="IPR001357">
    <property type="entry name" value="BRCT_dom"/>
</dbReference>
<evidence type="ECO:0000256" key="13">
    <source>
        <dbReference type="ARBA" id="ARBA00023242"/>
    </source>
</evidence>
<evidence type="ECO:0000259" key="21">
    <source>
        <dbReference type="PROSITE" id="PS51977"/>
    </source>
</evidence>
<dbReference type="CDD" id="cd17747">
    <property type="entry name" value="BRCT_PARP1"/>
    <property type="match status" value="1"/>
</dbReference>
<evidence type="ECO:0000256" key="1">
    <source>
        <dbReference type="ARBA" id="ARBA00000438"/>
    </source>
</evidence>
<dbReference type="PANTHER" id="PTHR10459">
    <property type="entry name" value="DNA LIGASE"/>
    <property type="match status" value="1"/>
</dbReference>
<keyword evidence="8" id="KW-0013">ADP-ribosylation</keyword>
<evidence type="ECO:0000256" key="8">
    <source>
        <dbReference type="ARBA" id="ARBA00022765"/>
    </source>
</evidence>
<evidence type="ECO:0000256" key="4">
    <source>
        <dbReference type="ARBA" id="ARBA00022676"/>
    </source>
</evidence>
<dbReference type="InterPro" id="IPR036930">
    <property type="entry name" value="WGR_dom_sf"/>
</dbReference>
<comment type="catalytic activity">
    <reaction evidence="1">
        <text>L-aspartyl-[protein] + NAD(+) = 4-O-(ADP-D-ribosyl)-L-aspartyl-[protein] + nicotinamide</text>
        <dbReference type="Rhea" id="RHEA:54424"/>
        <dbReference type="Rhea" id="RHEA-COMP:9867"/>
        <dbReference type="Rhea" id="RHEA-COMP:13832"/>
        <dbReference type="ChEBI" id="CHEBI:17154"/>
        <dbReference type="ChEBI" id="CHEBI:29961"/>
        <dbReference type="ChEBI" id="CHEBI:57540"/>
        <dbReference type="ChEBI" id="CHEBI:138102"/>
    </reaction>
</comment>
<feature type="domain" description="WGR" evidence="21">
    <location>
        <begin position="328"/>
        <end position="426"/>
    </location>
</feature>
<dbReference type="InterPro" id="IPR012317">
    <property type="entry name" value="Poly(ADP-ribose)pol_cat_dom"/>
</dbReference>
<evidence type="ECO:0000256" key="9">
    <source>
        <dbReference type="ARBA" id="ARBA00022771"/>
    </source>
</evidence>
<comment type="function">
    <text evidence="15">Involved in the base excision repair (BER) pathway, by catalyzing the poly(ADP-ribosyl)ation of a limited number of acceptor proteins involved in chromatin architecture and in DNA metabolism. This modification follows DNA damages and appears as an obligatory step in a detection/signaling pathway leading to the reparation of DNA strand breaks.</text>
</comment>